<dbReference type="Proteomes" id="UP000237105">
    <property type="component" value="Unassembled WGS sequence"/>
</dbReference>
<comment type="caution">
    <text evidence="1">The sequence shown here is derived from an EMBL/GenBank/DDBJ whole genome shotgun (WGS) entry which is preliminary data.</text>
</comment>
<dbReference type="AlphaFoldDB" id="A0A2P5B959"/>
<dbReference type="EMBL" id="JXTB01000333">
    <property type="protein sequence ID" value="PON45342.1"/>
    <property type="molecule type" value="Genomic_DNA"/>
</dbReference>
<keyword evidence="2" id="KW-1185">Reference proteome</keyword>
<evidence type="ECO:0000313" key="2">
    <source>
        <dbReference type="Proteomes" id="UP000237105"/>
    </source>
</evidence>
<organism evidence="1 2">
    <name type="scientific">Parasponia andersonii</name>
    <name type="common">Sponia andersonii</name>
    <dbReference type="NCBI Taxonomy" id="3476"/>
    <lineage>
        <taxon>Eukaryota</taxon>
        <taxon>Viridiplantae</taxon>
        <taxon>Streptophyta</taxon>
        <taxon>Embryophyta</taxon>
        <taxon>Tracheophyta</taxon>
        <taxon>Spermatophyta</taxon>
        <taxon>Magnoliopsida</taxon>
        <taxon>eudicotyledons</taxon>
        <taxon>Gunneridae</taxon>
        <taxon>Pentapetalae</taxon>
        <taxon>rosids</taxon>
        <taxon>fabids</taxon>
        <taxon>Rosales</taxon>
        <taxon>Cannabaceae</taxon>
        <taxon>Parasponia</taxon>
    </lineage>
</organism>
<accession>A0A2P5B959</accession>
<name>A0A2P5B959_PARAD</name>
<reference evidence="2" key="1">
    <citation type="submission" date="2016-06" db="EMBL/GenBank/DDBJ databases">
        <title>Parallel loss of symbiosis genes in relatives of nitrogen-fixing non-legume Parasponia.</title>
        <authorList>
            <person name="Van Velzen R."/>
            <person name="Holmer R."/>
            <person name="Bu F."/>
            <person name="Rutten L."/>
            <person name="Van Zeijl A."/>
            <person name="Liu W."/>
            <person name="Santuari L."/>
            <person name="Cao Q."/>
            <person name="Sharma T."/>
            <person name="Shen D."/>
            <person name="Roswanjaya Y."/>
            <person name="Wardhani T."/>
            <person name="Kalhor M.S."/>
            <person name="Jansen J."/>
            <person name="Van den Hoogen J."/>
            <person name="Gungor B."/>
            <person name="Hartog M."/>
            <person name="Hontelez J."/>
            <person name="Verver J."/>
            <person name="Yang W.-C."/>
            <person name="Schijlen E."/>
            <person name="Repin R."/>
            <person name="Schilthuizen M."/>
            <person name="Schranz E."/>
            <person name="Heidstra R."/>
            <person name="Miyata K."/>
            <person name="Fedorova E."/>
            <person name="Kohlen W."/>
            <person name="Bisseling T."/>
            <person name="Smit S."/>
            <person name="Geurts R."/>
        </authorList>
    </citation>
    <scope>NUCLEOTIDE SEQUENCE [LARGE SCALE GENOMIC DNA]</scope>
    <source>
        <strain evidence="2">cv. WU1-14</strain>
    </source>
</reference>
<proteinExistence type="predicted"/>
<gene>
    <name evidence="1" type="ORF">PanWU01x14_259530</name>
</gene>
<evidence type="ECO:0000313" key="1">
    <source>
        <dbReference type="EMBL" id="PON45342.1"/>
    </source>
</evidence>
<protein>
    <submittedName>
        <fullName evidence="1">Uncharacterized protein</fullName>
    </submittedName>
</protein>
<sequence length="68" mass="7917">MAGYCTNEGQFYHNEGTFVGYESKEPMIAYHLHATIKKDVRRNTNYHSQKRRKTRGSRNLVRWVGGLG</sequence>